<evidence type="ECO:0000256" key="1">
    <source>
        <dbReference type="ARBA" id="ARBA00044755"/>
    </source>
</evidence>
<reference evidence="3" key="1">
    <citation type="submission" date="2016-04" db="EMBL/GenBank/DDBJ databases">
        <title>Complete Genome Sequences of Twelve Strains of a Stable Defined Moderately Diverse Mouse Microbiota 2 (sDMDMm2).</title>
        <authorList>
            <person name="Uchimura Y."/>
            <person name="Wyss M."/>
            <person name="Brugiroux S."/>
            <person name="Limenitakis J.P."/>
            <person name="Stecher B."/>
            <person name="McCoy K.D."/>
            <person name="Macpherson A.J."/>
        </authorList>
    </citation>
    <scope>NUCLEOTIDE SEQUENCE [LARGE SCALE GENOMIC DNA]</scope>
    <source>
        <strain evidence="3">I48</strain>
    </source>
</reference>
<evidence type="ECO:0008006" key="4">
    <source>
        <dbReference type="Google" id="ProtNLM"/>
    </source>
</evidence>
<gene>
    <name evidence="2" type="ORF">A4V03_18275</name>
</gene>
<evidence type="ECO:0000313" key="2">
    <source>
        <dbReference type="EMBL" id="ANU59266.1"/>
    </source>
</evidence>
<accession>A0A1C7H5L8</accession>
<dbReference type="OrthoDB" id="5432602at2"/>
<dbReference type="InterPro" id="IPR007607">
    <property type="entry name" value="BacA/B"/>
</dbReference>
<dbReference type="Pfam" id="PF04519">
    <property type="entry name" value="Bactofilin"/>
    <property type="match status" value="1"/>
</dbReference>
<dbReference type="PANTHER" id="PTHR35024:SF4">
    <property type="entry name" value="POLYMER-FORMING CYTOSKELETAL PROTEIN"/>
    <property type="match status" value="1"/>
</dbReference>
<sequence>MFGTKKNKEADFITTAEPLKLTTIATGTVLKGIIEVEGSLRVDGVIEGDVTCHKMVVIGPQGTVTGNITSVSAVLQGTLKGDIHVTDLLTLKAGCLMNGDIYTCKLEIEPQARFNGTCNTIEEQQLQTKAAE</sequence>
<dbReference type="PANTHER" id="PTHR35024">
    <property type="entry name" value="HYPOTHETICAL CYTOSOLIC PROTEIN"/>
    <property type="match status" value="1"/>
</dbReference>
<name>A0A1C7H5L8_9BACE</name>
<dbReference type="Proteomes" id="UP000092631">
    <property type="component" value="Chromosome"/>
</dbReference>
<proteinExistence type="inferred from homology"/>
<evidence type="ECO:0000313" key="3">
    <source>
        <dbReference type="Proteomes" id="UP000092631"/>
    </source>
</evidence>
<dbReference type="EMBL" id="CP015401">
    <property type="protein sequence ID" value="ANU59266.1"/>
    <property type="molecule type" value="Genomic_DNA"/>
</dbReference>
<protein>
    <recommendedName>
        <fullName evidence="4">Polymer-forming cytoskeletal protein</fullName>
    </recommendedName>
</protein>
<organism evidence="2 3">
    <name type="scientific">Bacteroides caecimuris</name>
    <dbReference type="NCBI Taxonomy" id="1796613"/>
    <lineage>
        <taxon>Bacteria</taxon>
        <taxon>Pseudomonadati</taxon>
        <taxon>Bacteroidota</taxon>
        <taxon>Bacteroidia</taxon>
        <taxon>Bacteroidales</taxon>
        <taxon>Bacteroidaceae</taxon>
        <taxon>Bacteroides</taxon>
    </lineage>
</organism>
<comment type="similarity">
    <text evidence="1">Belongs to the bactofilin family.</text>
</comment>
<keyword evidence="3" id="KW-1185">Reference proteome</keyword>
<dbReference type="KEGG" id="bcae:A4V03_18275"/>
<dbReference type="GeneID" id="82189084"/>
<dbReference type="AlphaFoldDB" id="A0A1C7H5L8"/>
<dbReference type="RefSeq" id="WP_065539912.1">
    <property type="nucleotide sequence ID" value="NZ_CAPDLJ010000008.1"/>
</dbReference>